<organism evidence="16">
    <name type="scientific">freshwater metagenome</name>
    <dbReference type="NCBI Taxonomy" id="449393"/>
    <lineage>
        <taxon>unclassified sequences</taxon>
        <taxon>metagenomes</taxon>
        <taxon>ecological metagenomes</taxon>
    </lineage>
</organism>
<evidence type="ECO:0000256" key="9">
    <source>
        <dbReference type="ARBA" id="ARBA00023204"/>
    </source>
</evidence>
<evidence type="ECO:0000256" key="2">
    <source>
        <dbReference type="ARBA" id="ARBA00012720"/>
    </source>
</evidence>
<dbReference type="GO" id="GO:0140078">
    <property type="term" value="F:class I DNA-(apurinic or apyrimidinic site) endonuclease activity"/>
    <property type="evidence" value="ECO:0007669"/>
    <property type="project" value="UniProtKB-EC"/>
</dbReference>
<dbReference type="PANTHER" id="PTHR42697">
    <property type="entry name" value="ENDONUCLEASE 8"/>
    <property type="match status" value="1"/>
</dbReference>
<dbReference type="Gene3D" id="1.10.8.50">
    <property type="match status" value="1"/>
</dbReference>
<dbReference type="SUPFAM" id="SSF57716">
    <property type="entry name" value="Glucocorticoid receptor-like (DNA-binding domain)"/>
    <property type="match status" value="1"/>
</dbReference>
<sequence>MPEGDSVWKLARRLDRQLRGHTVVRSDFRTPRLATRDVAGREVLGHDTHGKHLLTRLSATAGSPAATLHSHLKMDGSWSTLAPGKRLPAKLQPHVRLVLGLDDDRTVHGIRLHDLDLVPTDREHDLVGHLGPDPLREDWDPAEAVRRLAADPQRPLVSALLDQRAMAGLGNLWANELAFLTGVSPWTPVGDVDVERLVERSATMLRHSATVEGAYQVTTGSSARGDDHWVTGRQRRGCRRCGGPISVTAEVPGDAANRRTWWCPACQPGPGPEARTGPGLRPGGAVGRPRRSSRSSRGRR</sequence>
<evidence type="ECO:0000256" key="1">
    <source>
        <dbReference type="ARBA" id="ARBA00009409"/>
    </source>
</evidence>
<evidence type="ECO:0000256" key="11">
    <source>
        <dbReference type="ARBA" id="ARBA00023268"/>
    </source>
</evidence>
<keyword evidence="7" id="KW-0862">Zinc</keyword>
<dbReference type="GO" id="GO:0000703">
    <property type="term" value="F:oxidized pyrimidine nucleobase lesion DNA N-glycosylase activity"/>
    <property type="evidence" value="ECO:0007669"/>
    <property type="project" value="TreeGrafter"/>
</dbReference>
<evidence type="ECO:0000256" key="5">
    <source>
        <dbReference type="ARBA" id="ARBA00022771"/>
    </source>
</evidence>
<name>A0A6J7ILV1_9ZZZZ</name>
<keyword evidence="9" id="KW-0234">DNA repair</keyword>
<keyword evidence="6" id="KW-0378">Hydrolase</keyword>
<evidence type="ECO:0000256" key="4">
    <source>
        <dbReference type="ARBA" id="ARBA00022763"/>
    </source>
</evidence>
<keyword evidence="8" id="KW-0238">DNA-binding</keyword>
<evidence type="ECO:0000256" key="6">
    <source>
        <dbReference type="ARBA" id="ARBA00022801"/>
    </source>
</evidence>
<keyword evidence="11" id="KW-0511">Multifunctional enzyme</keyword>
<comment type="similarity">
    <text evidence="1">Belongs to the FPG family.</text>
</comment>
<dbReference type="InterPro" id="IPR012319">
    <property type="entry name" value="FPG_cat"/>
</dbReference>
<dbReference type="Gene3D" id="3.20.190.10">
    <property type="entry name" value="MutM-like, N-terminal"/>
    <property type="match status" value="1"/>
</dbReference>
<dbReference type="PANTHER" id="PTHR42697:SF1">
    <property type="entry name" value="ENDONUCLEASE 8"/>
    <property type="match status" value="1"/>
</dbReference>
<accession>A0A6J7ILV1</accession>
<evidence type="ECO:0000256" key="3">
    <source>
        <dbReference type="ARBA" id="ARBA00022723"/>
    </source>
</evidence>
<evidence type="ECO:0000313" key="16">
    <source>
        <dbReference type="EMBL" id="CAB4931760.1"/>
    </source>
</evidence>
<reference evidence="16" key="1">
    <citation type="submission" date="2020-05" db="EMBL/GenBank/DDBJ databases">
        <authorList>
            <person name="Chiriac C."/>
            <person name="Salcher M."/>
            <person name="Ghai R."/>
            <person name="Kavagutti S V."/>
        </authorList>
    </citation>
    <scope>NUCLEOTIDE SEQUENCE</scope>
</reference>
<evidence type="ECO:0000256" key="10">
    <source>
        <dbReference type="ARBA" id="ARBA00023239"/>
    </source>
</evidence>
<dbReference type="CDD" id="cd08971">
    <property type="entry name" value="AcNei2_N"/>
    <property type="match status" value="1"/>
</dbReference>
<dbReference type="SMART" id="SM01232">
    <property type="entry name" value="H2TH"/>
    <property type="match status" value="1"/>
</dbReference>
<feature type="region of interest" description="Disordered" evidence="13">
    <location>
        <begin position="268"/>
        <end position="300"/>
    </location>
</feature>
<dbReference type="SUPFAM" id="SSF46946">
    <property type="entry name" value="S13-like H2TH domain"/>
    <property type="match status" value="1"/>
</dbReference>
<dbReference type="GO" id="GO:0003684">
    <property type="term" value="F:damaged DNA binding"/>
    <property type="evidence" value="ECO:0007669"/>
    <property type="project" value="InterPro"/>
</dbReference>
<keyword evidence="12" id="KW-0326">Glycosidase</keyword>
<keyword evidence="10" id="KW-0456">Lyase</keyword>
<gene>
    <name evidence="16" type="ORF">UFOPK3662_01269</name>
</gene>
<dbReference type="GO" id="GO:0008270">
    <property type="term" value="F:zinc ion binding"/>
    <property type="evidence" value="ECO:0007669"/>
    <property type="project" value="UniProtKB-KW"/>
</dbReference>
<feature type="domain" description="FPG-type" evidence="14">
    <location>
        <begin position="229"/>
        <end position="268"/>
    </location>
</feature>
<keyword evidence="3" id="KW-0479">Metal-binding</keyword>
<keyword evidence="4" id="KW-0227">DNA damage</keyword>
<dbReference type="EC" id="4.2.99.18" evidence="2"/>
<dbReference type="InterPro" id="IPR035937">
    <property type="entry name" value="FPG_N"/>
</dbReference>
<dbReference type="GO" id="GO:0006284">
    <property type="term" value="P:base-excision repair"/>
    <property type="evidence" value="ECO:0007669"/>
    <property type="project" value="InterPro"/>
</dbReference>
<dbReference type="PROSITE" id="PS51068">
    <property type="entry name" value="FPG_CAT"/>
    <property type="match status" value="1"/>
</dbReference>
<dbReference type="InterPro" id="IPR000214">
    <property type="entry name" value="Znf_DNA_glyclase/AP_lyase"/>
</dbReference>
<evidence type="ECO:0000256" key="13">
    <source>
        <dbReference type="SAM" id="MobiDB-lite"/>
    </source>
</evidence>
<evidence type="ECO:0000256" key="12">
    <source>
        <dbReference type="ARBA" id="ARBA00023295"/>
    </source>
</evidence>
<dbReference type="InterPro" id="IPR044090">
    <property type="entry name" value="Nei2_N"/>
</dbReference>
<evidence type="ECO:0000256" key="8">
    <source>
        <dbReference type="ARBA" id="ARBA00023125"/>
    </source>
</evidence>
<dbReference type="PROSITE" id="PS51066">
    <property type="entry name" value="ZF_FPG_2"/>
    <property type="match status" value="1"/>
</dbReference>
<dbReference type="AlphaFoldDB" id="A0A6J7ILV1"/>
<evidence type="ECO:0000259" key="14">
    <source>
        <dbReference type="PROSITE" id="PS51066"/>
    </source>
</evidence>
<dbReference type="EMBL" id="CAFBMW010000008">
    <property type="protein sequence ID" value="CAB4931760.1"/>
    <property type="molecule type" value="Genomic_DNA"/>
</dbReference>
<evidence type="ECO:0000259" key="15">
    <source>
        <dbReference type="PROSITE" id="PS51068"/>
    </source>
</evidence>
<dbReference type="SMART" id="SM00898">
    <property type="entry name" value="Fapy_DNA_glyco"/>
    <property type="match status" value="1"/>
</dbReference>
<dbReference type="InterPro" id="IPR015886">
    <property type="entry name" value="H2TH_FPG"/>
</dbReference>
<dbReference type="Pfam" id="PF06831">
    <property type="entry name" value="H2TH"/>
    <property type="match status" value="1"/>
</dbReference>
<dbReference type="InterPro" id="IPR010979">
    <property type="entry name" value="Ribosomal_uS13-like_H2TH"/>
</dbReference>
<feature type="domain" description="Formamidopyrimidine-DNA glycosylase catalytic" evidence="15">
    <location>
        <begin position="2"/>
        <end position="108"/>
    </location>
</feature>
<dbReference type="Pfam" id="PF01149">
    <property type="entry name" value="Fapy_DNA_glyco"/>
    <property type="match status" value="1"/>
</dbReference>
<dbReference type="SUPFAM" id="SSF81624">
    <property type="entry name" value="N-terminal domain of MutM-like DNA repair proteins"/>
    <property type="match status" value="1"/>
</dbReference>
<keyword evidence="5" id="KW-0863">Zinc-finger</keyword>
<proteinExistence type="inferred from homology"/>
<evidence type="ECO:0000256" key="7">
    <source>
        <dbReference type="ARBA" id="ARBA00022833"/>
    </source>
</evidence>
<feature type="compositionally biased region" description="Basic residues" evidence="13">
    <location>
        <begin position="288"/>
        <end position="300"/>
    </location>
</feature>
<protein>
    <recommendedName>
        <fullName evidence="2">DNA-(apurinic or apyrimidinic site) lyase</fullName>
        <ecNumber evidence="2">4.2.99.18</ecNumber>
    </recommendedName>
</protein>